<evidence type="ECO:0000256" key="1">
    <source>
        <dbReference type="ARBA" id="ARBA00022603"/>
    </source>
</evidence>
<dbReference type="InterPro" id="IPR029063">
    <property type="entry name" value="SAM-dependent_MTases_sf"/>
</dbReference>
<dbReference type="GO" id="GO:0008168">
    <property type="term" value="F:methyltransferase activity"/>
    <property type="evidence" value="ECO:0007669"/>
    <property type="project" value="UniProtKB-KW"/>
</dbReference>
<protein>
    <submittedName>
        <fullName evidence="4">RNA methyltransferase</fullName>
    </submittedName>
</protein>
<dbReference type="Proteomes" id="UP000714420">
    <property type="component" value="Unassembled WGS sequence"/>
</dbReference>
<dbReference type="Gene3D" id="3.40.50.150">
    <property type="entry name" value="Vaccinia Virus protein VP39"/>
    <property type="match status" value="2"/>
</dbReference>
<organism evidence="4 5">
    <name type="scientific">Xylanibacter muris</name>
    <dbReference type="NCBI Taxonomy" id="2736290"/>
    <lineage>
        <taxon>Bacteria</taxon>
        <taxon>Pseudomonadati</taxon>
        <taxon>Bacteroidota</taxon>
        <taxon>Bacteroidia</taxon>
        <taxon>Bacteroidales</taxon>
        <taxon>Prevotellaceae</taxon>
        <taxon>Xylanibacter</taxon>
    </lineage>
</organism>
<dbReference type="InterPro" id="IPR002941">
    <property type="entry name" value="DNA_methylase_N4/N6"/>
</dbReference>
<dbReference type="Pfam" id="PF01555">
    <property type="entry name" value="N6_N4_Mtase"/>
    <property type="match status" value="1"/>
</dbReference>
<feature type="domain" description="DNA methylase N-4/N-6" evidence="3">
    <location>
        <begin position="9"/>
        <end position="77"/>
    </location>
</feature>
<keyword evidence="5" id="KW-1185">Reference proteome</keyword>
<evidence type="ECO:0000256" key="2">
    <source>
        <dbReference type="ARBA" id="ARBA00022679"/>
    </source>
</evidence>
<evidence type="ECO:0000313" key="4">
    <source>
        <dbReference type="EMBL" id="NPD92401.1"/>
    </source>
</evidence>
<accession>A0ABX2AME1</accession>
<dbReference type="RefSeq" id="WP_172275733.1">
    <property type="nucleotide sequence ID" value="NZ_CASGMU010000006.1"/>
</dbReference>
<proteinExistence type="predicted"/>
<gene>
    <name evidence="4" type="ORF">HPS56_08605</name>
</gene>
<dbReference type="EMBL" id="JABKKF010000007">
    <property type="protein sequence ID" value="NPD92401.1"/>
    <property type="molecule type" value="Genomic_DNA"/>
</dbReference>
<name>A0ABX2AME1_9BACT</name>
<keyword evidence="2" id="KW-0808">Transferase</keyword>
<comment type="caution">
    <text evidence="4">The sequence shown here is derived from an EMBL/GenBank/DDBJ whole genome shotgun (WGS) entry which is preliminary data.</text>
</comment>
<dbReference type="GO" id="GO:0032259">
    <property type="term" value="P:methylation"/>
    <property type="evidence" value="ECO:0007669"/>
    <property type="project" value="UniProtKB-KW"/>
</dbReference>
<reference evidence="4 5" key="1">
    <citation type="submission" date="2020-05" db="EMBL/GenBank/DDBJ databases">
        <title>Distinct polysaccharide utilization as determinants for interspecies competition between intestinal Prevotella spp.</title>
        <authorList>
            <person name="Galvez E.J.C."/>
            <person name="Iljazovic A."/>
            <person name="Strowig T."/>
        </authorList>
    </citation>
    <scope>NUCLEOTIDE SEQUENCE [LARGE SCALE GENOMIC DNA]</scope>
    <source>
        <strain evidence="4 5">PMUR</strain>
    </source>
</reference>
<dbReference type="SUPFAM" id="SSF53335">
    <property type="entry name" value="S-adenosyl-L-methionine-dependent methyltransferases"/>
    <property type="match status" value="2"/>
</dbReference>
<keyword evidence="1 4" id="KW-0489">Methyltransferase</keyword>
<evidence type="ECO:0000259" key="3">
    <source>
        <dbReference type="Pfam" id="PF01555"/>
    </source>
</evidence>
<sequence length="362" mass="41743">MKDLYSVDWTFKEARTEPLHSIHPYPAKFIPQIPEKLLELFSPKKNLCILDPFCGSGVTVCVAQKMGYNAIGVDLNPIATLITRVKTTPVADDFLNICDSIVEECKKHEQPVEKKNFPNIDHWFSVDIQYALAILKEQIDVFRDYQNYDALNFCFSSIIVKVSNQDSDTRYAFRDKGKTKTDVLKFFLQSARKLKKNSIKDGTTATILNMNSLHLDDQIPNNIGAVITSPPYPCAYEYWLYHKFRMYWLNYDPIQVRGEEIGARYSYFKKSKYEGYDFAVQMTKLLSYLYDKCVPGAPLCFVIGRSKIHGQIYNNDEIIADIGKSIGYKYIATLTRDMVNSRKSFNLSHARIKVEYIVVLQK</sequence>
<evidence type="ECO:0000313" key="5">
    <source>
        <dbReference type="Proteomes" id="UP000714420"/>
    </source>
</evidence>